<organism evidence="2 3">
    <name type="scientific">Loa loa</name>
    <name type="common">Eye worm</name>
    <name type="synonym">Filaria loa</name>
    <dbReference type="NCBI Taxonomy" id="7209"/>
    <lineage>
        <taxon>Eukaryota</taxon>
        <taxon>Metazoa</taxon>
        <taxon>Ecdysozoa</taxon>
        <taxon>Nematoda</taxon>
        <taxon>Chromadorea</taxon>
        <taxon>Rhabditida</taxon>
        <taxon>Spirurina</taxon>
        <taxon>Spiruromorpha</taxon>
        <taxon>Filarioidea</taxon>
        <taxon>Onchocercidae</taxon>
        <taxon>Loa</taxon>
    </lineage>
</organism>
<name>A0A1I7VQX0_LOALO</name>
<dbReference type="WBParaSite" id="EN70_526">
    <property type="protein sequence ID" value="EN70_526"/>
    <property type="gene ID" value="EN70_526"/>
</dbReference>
<dbReference type="Proteomes" id="UP000095285">
    <property type="component" value="Unassembled WGS sequence"/>
</dbReference>
<keyword evidence="2" id="KW-1185">Reference proteome</keyword>
<evidence type="ECO:0000313" key="2">
    <source>
        <dbReference type="Proteomes" id="UP000095285"/>
    </source>
</evidence>
<reference evidence="2" key="1">
    <citation type="submission" date="2012-04" db="EMBL/GenBank/DDBJ databases">
        <title>The Genome Sequence of Loa loa.</title>
        <authorList>
            <consortium name="The Broad Institute Genome Sequencing Platform"/>
            <consortium name="Broad Institute Genome Sequencing Center for Infectious Disease"/>
            <person name="Nutman T.B."/>
            <person name="Fink D.L."/>
            <person name="Russ C."/>
            <person name="Young S."/>
            <person name="Zeng Q."/>
            <person name="Gargeya S."/>
            <person name="Alvarado L."/>
            <person name="Berlin A."/>
            <person name="Chapman S.B."/>
            <person name="Chen Z."/>
            <person name="Freedman E."/>
            <person name="Gellesch M."/>
            <person name="Goldberg J."/>
            <person name="Griggs A."/>
            <person name="Gujja S."/>
            <person name="Heilman E.R."/>
            <person name="Heiman D."/>
            <person name="Howarth C."/>
            <person name="Mehta T."/>
            <person name="Neiman D."/>
            <person name="Pearson M."/>
            <person name="Roberts A."/>
            <person name="Saif S."/>
            <person name="Shea T."/>
            <person name="Shenoy N."/>
            <person name="Sisk P."/>
            <person name="Stolte C."/>
            <person name="Sykes S."/>
            <person name="White J."/>
            <person name="Yandava C."/>
            <person name="Haas B."/>
            <person name="Henn M.R."/>
            <person name="Nusbaum C."/>
            <person name="Birren B."/>
        </authorList>
    </citation>
    <scope>NUCLEOTIDE SEQUENCE [LARGE SCALE GENOMIC DNA]</scope>
</reference>
<evidence type="ECO:0000256" key="1">
    <source>
        <dbReference type="SAM" id="MobiDB-lite"/>
    </source>
</evidence>
<accession>A0A1I7VQX0</accession>
<dbReference type="AlphaFoldDB" id="A0A1I7VQX0"/>
<proteinExistence type="predicted"/>
<sequence length="87" mass="10190">MLEKYRFYGKRQIEHLLNVHPEKYRSRSGRQTRTSTPIDLSEIDSHRSRSVDFLSPIMGISNRDVNEEKPNNGSIFPMITEEEASHE</sequence>
<evidence type="ECO:0000313" key="3">
    <source>
        <dbReference type="WBParaSite" id="EN70_526"/>
    </source>
</evidence>
<feature type="region of interest" description="Disordered" evidence="1">
    <location>
        <begin position="62"/>
        <end position="87"/>
    </location>
</feature>
<reference evidence="3" key="2">
    <citation type="submission" date="2016-11" db="UniProtKB">
        <authorList>
            <consortium name="WormBaseParasite"/>
        </authorList>
    </citation>
    <scope>IDENTIFICATION</scope>
</reference>
<protein>
    <submittedName>
        <fullName evidence="3">Ovule protein</fullName>
    </submittedName>
</protein>